<evidence type="ECO:0000313" key="2">
    <source>
        <dbReference type="EMBL" id="MPY11558.1"/>
    </source>
</evidence>
<evidence type="ECO:0000256" key="1">
    <source>
        <dbReference type="SAM" id="Phobius"/>
    </source>
</evidence>
<dbReference type="InterPro" id="IPR009732">
    <property type="entry name" value="DUF1304"/>
</dbReference>
<evidence type="ECO:0000313" key="3">
    <source>
        <dbReference type="Proteomes" id="UP000326464"/>
    </source>
</evidence>
<accession>A0A7X1TPE4</accession>
<reference evidence="3" key="1">
    <citation type="submission" date="2019-07" db="EMBL/GenBank/DDBJ databases">
        <title>Arthrobacter KR32 sp. nov., isolated from mountain cheese made of cows milk.</title>
        <authorList>
            <person name="Flegler A."/>
        </authorList>
    </citation>
    <scope>NUCLEOTIDE SEQUENCE [LARGE SCALE GENOMIC DNA]</scope>
    <source>
        <strain evidence="3">KR32</strain>
    </source>
</reference>
<feature type="transmembrane region" description="Helical" evidence="1">
    <location>
        <begin position="52"/>
        <end position="71"/>
    </location>
</feature>
<protein>
    <submittedName>
        <fullName evidence="2">DUF1304 domain-containing protein</fullName>
    </submittedName>
</protein>
<feature type="transmembrane region" description="Helical" evidence="1">
    <location>
        <begin position="78"/>
        <end position="103"/>
    </location>
</feature>
<keyword evidence="1" id="KW-0472">Membrane</keyword>
<dbReference type="OrthoDB" id="9803832at2"/>
<keyword evidence="1" id="KW-1133">Transmembrane helix</keyword>
<proteinExistence type="predicted"/>
<dbReference type="Pfam" id="PF06993">
    <property type="entry name" value="DUF1304"/>
    <property type="match status" value="1"/>
</dbReference>
<gene>
    <name evidence="2" type="ORF">FNH21_12665</name>
</gene>
<dbReference type="Proteomes" id="UP000326464">
    <property type="component" value="Unassembled WGS sequence"/>
</dbReference>
<keyword evidence="1" id="KW-0812">Transmembrane</keyword>
<dbReference type="EMBL" id="VJXX01000004">
    <property type="protein sequence ID" value="MPY11558.1"/>
    <property type="molecule type" value="Genomic_DNA"/>
</dbReference>
<sequence length="127" mass="13192">MTAVAAVVAALVHVLIFVLESVRWRLERTWRVFGIASQEDAETTQPLAYNQGFYNLFLAVGALAGVVLMLLGGVTAAAIGLGFVVLSTGSMLAAALVLILGNARLARPAAIQGLPPLIALLGLLVLV</sequence>
<organism evidence="2 3">
    <name type="scientific">Arthrobacter bussei</name>
    <dbReference type="NCBI Taxonomy" id="2594179"/>
    <lineage>
        <taxon>Bacteria</taxon>
        <taxon>Bacillati</taxon>
        <taxon>Actinomycetota</taxon>
        <taxon>Actinomycetes</taxon>
        <taxon>Micrococcales</taxon>
        <taxon>Micrococcaceae</taxon>
        <taxon>Arthrobacter</taxon>
    </lineage>
</organism>
<dbReference type="AlphaFoldDB" id="A0A7X1TPE4"/>
<keyword evidence="3" id="KW-1185">Reference proteome</keyword>
<comment type="caution">
    <text evidence="2">The sequence shown here is derived from an EMBL/GenBank/DDBJ whole genome shotgun (WGS) entry which is preliminary data.</text>
</comment>
<name>A0A7X1TPE4_9MICC</name>